<dbReference type="AlphaFoldDB" id="A0A7W8LGH5"/>
<reference evidence="1 2" key="1">
    <citation type="submission" date="2020-08" db="EMBL/GenBank/DDBJ databases">
        <title>Genomic Encyclopedia of Type Strains, Phase IV (KMG-V): Genome sequencing to study the core and pangenomes of soil and plant-associated prokaryotes.</title>
        <authorList>
            <person name="Whitman W."/>
        </authorList>
    </citation>
    <scope>NUCLEOTIDE SEQUENCE [LARGE SCALE GENOMIC DNA]</scope>
    <source>
        <strain evidence="1 2">JPY162</strain>
    </source>
</reference>
<evidence type="ECO:0000313" key="2">
    <source>
        <dbReference type="Proteomes" id="UP000592820"/>
    </source>
</evidence>
<sequence length="70" mass="8236">MKLEKKEREELLSLIERKTAAQRDVMRARIALWAHEGHPNTVIARELRVSVQTVCTWRKRTARWAGPARE</sequence>
<dbReference type="Gene3D" id="1.10.10.10">
    <property type="entry name" value="Winged helix-like DNA-binding domain superfamily/Winged helix DNA-binding domain"/>
    <property type="match status" value="1"/>
</dbReference>
<dbReference type="Pfam" id="PF13384">
    <property type="entry name" value="HTH_23"/>
    <property type="match status" value="1"/>
</dbReference>
<proteinExistence type="predicted"/>
<dbReference type="SUPFAM" id="SSF46689">
    <property type="entry name" value="Homeodomain-like"/>
    <property type="match status" value="1"/>
</dbReference>
<dbReference type="InterPro" id="IPR009057">
    <property type="entry name" value="Homeodomain-like_sf"/>
</dbReference>
<accession>A0A7W8LGH5</accession>
<gene>
    <name evidence="1" type="ORF">HDG41_007437</name>
</gene>
<protein>
    <submittedName>
        <fullName evidence="1">FixJ family two-component response regulator</fullName>
    </submittedName>
</protein>
<dbReference type="EMBL" id="JACHDE010000031">
    <property type="protein sequence ID" value="MBB5405341.1"/>
    <property type="molecule type" value="Genomic_DNA"/>
</dbReference>
<dbReference type="InterPro" id="IPR036388">
    <property type="entry name" value="WH-like_DNA-bd_sf"/>
</dbReference>
<evidence type="ECO:0000313" key="1">
    <source>
        <dbReference type="EMBL" id="MBB5405341.1"/>
    </source>
</evidence>
<name>A0A7W8LGH5_9BURK</name>
<organism evidence="1 2">
    <name type="scientific">Paraburkholderia youngii</name>
    <dbReference type="NCBI Taxonomy" id="2782701"/>
    <lineage>
        <taxon>Bacteria</taxon>
        <taxon>Pseudomonadati</taxon>
        <taxon>Pseudomonadota</taxon>
        <taxon>Betaproteobacteria</taxon>
        <taxon>Burkholderiales</taxon>
        <taxon>Burkholderiaceae</taxon>
        <taxon>Paraburkholderia</taxon>
    </lineage>
</organism>
<dbReference type="Proteomes" id="UP000592820">
    <property type="component" value="Unassembled WGS sequence"/>
</dbReference>
<comment type="caution">
    <text evidence="1">The sequence shown here is derived from an EMBL/GenBank/DDBJ whole genome shotgun (WGS) entry which is preliminary data.</text>
</comment>